<dbReference type="InterPro" id="IPR012336">
    <property type="entry name" value="Thioredoxin-like_fold"/>
</dbReference>
<keyword evidence="5" id="KW-0560">Oxidoreductase</keyword>
<protein>
    <submittedName>
        <fullName evidence="9">DsbA family protein</fullName>
    </submittedName>
</protein>
<accession>A0ABD5W3C3</accession>
<evidence type="ECO:0000256" key="7">
    <source>
        <dbReference type="ARBA" id="ARBA00023284"/>
    </source>
</evidence>
<dbReference type="EMBL" id="JBHSZI010000001">
    <property type="protein sequence ID" value="MFC7059234.1"/>
    <property type="molecule type" value="Genomic_DNA"/>
</dbReference>
<proteinExistence type="inferred from homology"/>
<comment type="similarity">
    <text evidence="2">Belongs to the glutaredoxin family.</text>
</comment>
<comment type="similarity">
    <text evidence="1">Belongs to the thioredoxin family. DsbA subfamily.</text>
</comment>
<keyword evidence="7" id="KW-0676">Redox-active center</keyword>
<evidence type="ECO:0000256" key="6">
    <source>
        <dbReference type="ARBA" id="ARBA00023157"/>
    </source>
</evidence>
<organism evidence="9 10">
    <name type="scientific">Halovenus salina</name>
    <dbReference type="NCBI Taxonomy" id="1510225"/>
    <lineage>
        <taxon>Archaea</taxon>
        <taxon>Methanobacteriati</taxon>
        <taxon>Methanobacteriota</taxon>
        <taxon>Stenosarchaea group</taxon>
        <taxon>Halobacteria</taxon>
        <taxon>Halobacteriales</taxon>
        <taxon>Haloarculaceae</taxon>
        <taxon>Halovenus</taxon>
    </lineage>
</organism>
<dbReference type="Gene3D" id="3.30.160.60">
    <property type="entry name" value="Classic Zinc Finger"/>
    <property type="match status" value="1"/>
</dbReference>
<dbReference type="InterPro" id="IPR036249">
    <property type="entry name" value="Thioredoxin-like_sf"/>
</dbReference>
<dbReference type="Gene3D" id="3.40.30.10">
    <property type="entry name" value="Glutaredoxin"/>
    <property type="match status" value="1"/>
</dbReference>
<evidence type="ECO:0000256" key="4">
    <source>
        <dbReference type="ARBA" id="ARBA00022982"/>
    </source>
</evidence>
<keyword evidence="4" id="KW-0249">Electron transport</keyword>
<keyword evidence="6" id="KW-1015">Disulfide bond</keyword>
<evidence type="ECO:0000256" key="1">
    <source>
        <dbReference type="ARBA" id="ARBA00005791"/>
    </source>
</evidence>
<evidence type="ECO:0000256" key="5">
    <source>
        <dbReference type="ARBA" id="ARBA00023002"/>
    </source>
</evidence>
<dbReference type="PANTHER" id="PTHR13887:SF14">
    <property type="entry name" value="DISULFIDE BOND FORMATION PROTEIN D"/>
    <property type="match status" value="1"/>
</dbReference>
<dbReference type="GeneID" id="76631358"/>
<dbReference type="SUPFAM" id="SSF52833">
    <property type="entry name" value="Thioredoxin-like"/>
    <property type="match status" value="1"/>
</dbReference>
<dbReference type="Pfam" id="PF13462">
    <property type="entry name" value="Thioredoxin_4"/>
    <property type="match status" value="1"/>
</dbReference>
<comment type="caution">
    <text evidence="9">The sequence shown here is derived from an EMBL/GenBank/DDBJ whole genome shotgun (WGS) entry which is preliminary data.</text>
</comment>
<dbReference type="Proteomes" id="UP001596445">
    <property type="component" value="Unassembled WGS sequence"/>
</dbReference>
<sequence length="313" mass="33860">MASHTCPVCSEQLASNGSLRDHAWETHSACHYCGEQFTGDAEKSALYTHWLTAHPAELQKVDRKRAESNVDQISFSDRLSSEGLGAAVSGVPRRYVLVGGGAAMAAGLAGFGTVVTSQSSGVNQEPANTVDDYEFARIGSEDATATVTYFGSYKCPACAMFETGQFRTLLQEYVEPGDLAIVYRNISYFGDEPFLGSDAPKAGHAGLAVYNNEPESYLDYHSYVFENQPPEGQRWATAERLTEFARQAGVSNPDIVRTAVEENRYRNALQETASDAKDAGINSTPSLLVDGTTFNPLGDAEQTRQRLEAAING</sequence>
<keyword evidence="3" id="KW-0732">Signal</keyword>
<keyword evidence="10" id="KW-1185">Reference proteome</keyword>
<dbReference type="GO" id="GO:0016491">
    <property type="term" value="F:oxidoreductase activity"/>
    <property type="evidence" value="ECO:0007669"/>
    <property type="project" value="UniProtKB-KW"/>
</dbReference>
<reference evidence="9 10" key="1">
    <citation type="journal article" date="2019" name="Int. J. Syst. Evol. Microbiol.">
        <title>The Global Catalogue of Microorganisms (GCM) 10K type strain sequencing project: providing services to taxonomists for standard genome sequencing and annotation.</title>
        <authorList>
            <consortium name="The Broad Institute Genomics Platform"/>
            <consortium name="The Broad Institute Genome Sequencing Center for Infectious Disease"/>
            <person name="Wu L."/>
            <person name="Ma J."/>
        </authorList>
    </citation>
    <scope>NUCLEOTIDE SEQUENCE [LARGE SCALE GENOMIC DNA]</scope>
    <source>
        <strain evidence="9 10">JCM 30072</strain>
    </source>
</reference>
<dbReference type="InterPro" id="IPR013087">
    <property type="entry name" value="Znf_C2H2_type"/>
</dbReference>
<evidence type="ECO:0000256" key="2">
    <source>
        <dbReference type="ARBA" id="ARBA00007787"/>
    </source>
</evidence>
<evidence type="ECO:0000313" key="10">
    <source>
        <dbReference type="Proteomes" id="UP001596445"/>
    </source>
</evidence>
<dbReference type="PROSITE" id="PS00028">
    <property type="entry name" value="ZINC_FINGER_C2H2_1"/>
    <property type="match status" value="1"/>
</dbReference>
<evidence type="ECO:0000259" key="8">
    <source>
        <dbReference type="PROSITE" id="PS00028"/>
    </source>
</evidence>
<gene>
    <name evidence="9" type="ORF">ACFQQG_14955</name>
</gene>
<dbReference type="AlphaFoldDB" id="A0ABD5W3C3"/>
<keyword evidence="4" id="KW-0813">Transport</keyword>
<evidence type="ECO:0000256" key="3">
    <source>
        <dbReference type="ARBA" id="ARBA00022729"/>
    </source>
</evidence>
<dbReference type="PANTHER" id="PTHR13887">
    <property type="entry name" value="GLUTATHIONE S-TRANSFERASE KAPPA"/>
    <property type="match status" value="1"/>
</dbReference>
<feature type="domain" description="C2H2-type" evidence="8">
    <location>
        <begin position="6"/>
        <end position="27"/>
    </location>
</feature>
<evidence type="ECO:0000313" key="9">
    <source>
        <dbReference type="EMBL" id="MFC7059234.1"/>
    </source>
</evidence>
<name>A0ABD5W3C3_9EURY</name>
<dbReference type="RefSeq" id="WP_267161985.1">
    <property type="nucleotide sequence ID" value="NZ_CP112972.1"/>
</dbReference>